<reference evidence="2" key="1">
    <citation type="submission" date="2019-01" db="EMBL/GenBank/DDBJ databases">
        <title>Gri0909 isolated from a small marine red alga.</title>
        <authorList>
            <person name="Kim J."/>
            <person name="Jeong S.E."/>
            <person name="Jeon C.O."/>
        </authorList>
    </citation>
    <scope>NUCLEOTIDE SEQUENCE [LARGE SCALE GENOMIC DNA]</scope>
    <source>
        <strain evidence="2">Gri0909</strain>
    </source>
</reference>
<comment type="caution">
    <text evidence="1">The sequence shown here is derived from an EMBL/GenBank/DDBJ whole genome shotgun (WGS) entry which is preliminary data.</text>
</comment>
<dbReference type="InterPro" id="IPR018697">
    <property type="entry name" value="DUF2199"/>
</dbReference>
<proteinExistence type="predicted"/>
<dbReference type="EMBL" id="SADE01000001">
    <property type="protein sequence ID" value="RVU38927.1"/>
    <property type="molecule type" value="Genomic_DNA"/>
</dbReference>
<protein>
    <submittedName>
        <fullName evidence="1">DUF2199 domain-containing protein</fullName>
    </submittedName>
</protein>
<gene>
    <name evidence="1" type="ORF">EOI86_06590</name>
</gene>
<dbReference type="AlphaFoldDB" id="A0A3S2ZA07"/>
<evidence type="ECO:0000313" key="2">
    <source>
        <dbReference type="Proteomes" id="UP000287447"/>
    </source>
</evidence>
<sequence>MVPMIIRCGIPNASTIDRRFSMQLFGINLGKKRFEFRCSGCGKMHRGSPSISYPRPIQYYWIPEDERTQRIKDSDDFCIISHTSGTEEDLDFFIRGTLEIPIHGVDDPFIWGVWVSQSEANFERYLKTYDSDQTGLGSFGWLTVTMPYYNQSEPGEELANVECNVEWGAARPKIYVREYDHPLFFDQQNGLPWDKAVEIAQLALHVTDD</sequence>
<dbReference type="Pfam" id="PF09965">
    <property type="entry name" value="DUF2199"/>
    <property type="match status" value="1"/>
</dbReference>
<evidence type="ECO:0000313" key="1">
    <source>
        <dbReference type="EMBL" id="RVU38927.1"/>
    </source>
</evidence>
<accession>A0A3S2ZA07</accession>
<keyword evidence="2" id="KW-1185">Reference proteome</keyword>
<dbReference type="Proteomes" id="UP000287447">
    <property type="component" value="Unassembled WGS sequence"/>
</dbReference>
<name>A0A3S2ZA07_9PROT</name>
<organism evidence="1 2">
    <name type="scientific">Hwanghaeella grinnelliae</name>
    <dbReference type="NCBI Taxonomy" id="2500179"/>
    <lineage>
        <taxon>Bacteria</taxon>
        <taxon>Pseudomonadati</taxon>
        <taxon>Pseudomonadota</taxon>
        <taxon>Alphaproteobacteria</taxon>
        <taxon>Rhodospirillales</taxon>
        <taxon>Rhodospirillaceae</taxon>
        <taxon>Hwanghaeella</taxon>
    </lineage>
</organism>